<protein>
    <submittedName>
        <fullName evidence="2">Squalene--hopene cyclase</fullName>
    </submittedName>
</protein>
<proteinExistence type="predicted"/>
<keyword evidence="1" id="KW-0732">Signal</keyword>
<feature type="signal peptide" evidence="1">
    <location>
        <begin position="1"/>
        <end position="19"/>
    </location>
</feature>
<dbReference type="Gene3D" id="1.50.10.20">
    <property type="match status" value="2"/>
</dbReference>
<comment type="caution">
    <text evidence="2">The sequence shown here is derived from an EMBL/GenBank/DDBJ whole genome shotgun (WGS) entry which is preliminary data.</text>
</comment>
<keyword evidence="3" id="KW-1185">Reference proteome</keyword>
<sequence length="347" mass="37717">MYRNPIQTGALALLLFVAAAPCVGQSPELRFGETVPRDVREMYDRGLRYLAESQEEDGGWSGGQQGPGVDGLCVVAFLASGEDPNFGIYSNQIRKGLRKIIQSQDANTGYMGPSMYHHGFGMLALAEAYGAVDDRNLWQAGDADAKRSIGEALELAVRLAITSQKKNPLGAWRYSPEASDADTSVSGSILVGLLAARNAGIEVPDESIDRAISYFKSMTADSGQVAYAGGIGGLNESLARISIATLVFAVGRRHDLTQYAAAKTYLTQHLDASGGHYKEYTLYYQAQALFQGDAETWDKWNKLLIRKLKAEQRENGSFDGSFGTPVATSMSLLALALNYRFLPIYER</sequence>
<evidence type="ECO:0000256" key="1">
    <source>
        <dbReference type="SAM" id="SignalP"/>
    </source>
</evidence>
<dbReference type="EMBL" id="JAJKFT010000002">
    <property type="protein sequence ID" value="MCC9627138.1"/>
    <property type="molecule type" value="Genomic_DNA"/>
</dbReference>
<reference evidence="2" key="1">
    <citation type="submission" date="2021-11" db="EMBL/GenBank/DDBJ databases">
        <title>Genome sequence.</title>
        <authorList>
            <person name="Sun Q."/>
        </authorList>
    </citation>
    <scope>NUCLEOTIDE SEQUENCE</scope>
    <source>
        <strain evidence="2">JC732</strain>
    </source>
</reference>
<dbReference type="InterPro" id="IPR008930">
    <property type="entry name" value="Terpenoid_cyclase/PrenylTrfase"/>
</dbReference>
<name>A0A9X1MHD1_9BACT</name>
<gene>
    <name evidence="2" type="ORF">LOC68_01845</name>
</gene>
<feature type="chain" id="PRO_5040764137" evidence="1">
    <location>
        <begin position="20"/>
        <end position="347"/>
    </location>
</feature>
<accession>A0A9X1MHD1</accession>
<dbReference type="AlphaFoldDB" id="A0A9X1MHD1"/>
<evidence type="ECO:0000313" key="2">
    <source>
        <dbReference type="EMBL" id="MCC9627138.1"/>
    </source>
</evidence>
<evidence type="ECO:0000313" key="3">
    <source>
        <dbReference type="Proteomes" id="UP001139103"/>
    </source>
</evidence>
<dbReference type="SUPFAM" id="SSF48239">
    <property type="entry name" value="Terpenoid cyclases/Protein prenyltransferases"/>
    <property type="match status" value="1"/>
</dbReference>
<organism evidence="2 3">
    <name type="scientific">Blastopirellula sediminis</name>
    <dbReference type="NCBI Taxonomy" id="2894196"/>
    <lineage>
        <taxon>Bacteria</taxon>
        <taxon>Pseudomonadati</taxon>
        <taxon>Planctomycetota</taxon>
        <taxon>Planctomycetia</taxon>
        <taxon>Pirellulales</taxon>
        <taxon>Pirellulaceae</taxon>
        <taxon>Blastopirellula</taxon>
    </lineage>
</organism>
<dbReference type="RefSeq" id="WP_230214983.1">
    <property type="nucleotide sequence ID" value="NZ_JAJKFT010000002.1"/>
</dbReference>
<dbReference type="Proteomes" id="UP001139103">
    <property type="component" value="Unassembled WGS sequence"/>
</dbReference>